<protein>
    <submittedName>
        <fullName evidence="3">Multidrug resistance protein, MATE family</fullName>
    </submittedName>
</protein>
<evidence type="ECO:0000313" key="4">
    <source>
        <dbReference type="Proteomes" id="UP000198552"/>
    </source>
</evidence>
<evidence type="ECO:0000256" key="1">
    <source>
        <dbReference type="ARBA" id="ARBA00022448"/>
    </source>
</evidence>
<dbReference type="RefSeq" id="WP_091565528.1">
    <property type="nucleotide sequence ID" value="NZ_FNHP01000001.1"/>
</dbReference>
<feature type="transmembrane region" description="Helical" evidence="2">
    <location>
        <begin position="416"/>
        <end position="440"/>
    </location>
</feature>
<dbReference type="PANTHER" id="PTHR43298">
    <property type="entry name" value="MULTIDRUG RESISTANCE PROTEIN NORM-RELATED"/>
    <property type="match status" value="1"/>
</dbReference>
<sequence length="448" mass="47289">MRELSTVLRHALTVLAGQLAVMAFGITDTIVAGRHSQDSLAALSIGSAVFISVYVALMGVLQALLPVWSEQRGAGRDADIGASVRQALYLWLVACVLGMAVLLLPGTILRATEVPPALRGEVRAYLAILAFGLPPAMLFRLYSTLNQALGWPQLVTWLQVGALGIKIPLSIWFTFGGAGLPAQGVAGCAWATLVVNYALAGFGLVMLRRPALYAPLRLWQRLEAPDRAQLARFLRLGLPAGLAILVEVTSFTLMALFIARQGSLASAAHQIASNLAAVLYMVPLSLAIATSARVSFWRGSGDERRAVVVAWQGFGLAALAGCGLAATLFVTREQIAGLYTDSAEVVALASALLVWVAAYHVADALQTLCIFVLRSWHVTLAPLLVYGVLLWGVGLAGGHALAYRGLAGIAPLQSPAAFWGASAAALALVALLFTALLALVMRLRLRQA</sequence>
<dbReference type="AlphaFoldDB" id="A0A1G9P3I2"/>
<keyword evidence="4" id="KW-1185">Reference proteome</keyword>
<dbReference type="OrthoDB" id="9780160at2"/>
<dbReference type="GO" id="GO:0042910">
    <property type="term" value="F:xenobiotic transmembrane transporter activity"/>
    <property type="evidence" value="ECO:0007669"/>
    <property type="project" value="InterPro"/>
</dbReference>
<evidence type="ECO:0000313" key="3">
    <source>
        <dbReference type="EMBL" id="SDL93356.1"/>
    </source>
</evidence>
<feature type="transmembrane region" description="Helical" evidence="2">
    <location>
        <begin position="88"/>
        <end position="112"/>
    </location>
</feature>
<organism evidence="3 4">
    <name type="scientific">Oryzisolibacter propanilivorax</name>
    <dbReference type="NCBI Taxonomy" id="1527607"/>
    <lineage>
        <taxon>Bacteria</taxon>
        <taxon>Pseudomonadati</taxon>
        <taxon>Pseudomonadota</taxon>
        <taxon>Betaproteobacteria</taxon>
        <taxon>Burkholderiales</taxon>
        <taxon>Comamonadaceae</taxon>
        <taxon>Oryzisolibacter</taxon>
    </lineage>
</organism>
<gene>
    <name evidence="3" type="ORF">SAMN05428957_101178</name>
</gene>
<name>A0A1G9P3I2_9BURK</name>
<feature type="transmembrane region" description="Helical" evidence="2">
    <location>
        <begin position="342"/>
        <end position="362"/>
    </location>
</feature>
<reference evidence="4" key="1">
    <citation type="submission" date="2016-10" db="EMBL/GenBank/DDBJ databases">
        <authorList>
            <person name="Varghese N."/>
            <person name="Submissions S."/>
        </authorList>
    </citation>
    <scope>NUCLEOTIDE SEQUENCE [LARGE SCALE GENOMIC DNA]</scope>
    <source>
        <strain evidence="4">EPL6</strain>
    </source>
</reference>
<feature type="transmembrane region" description="Helical" evidence="2">
    <location>
        <begin position="45"/>
        <end position="68"/>
    </location>
</feature>
<dbReference type="CDD" id="cd13131">
    <property type="entry name" value="MATE_NorM_like"/>
    <property type="match status" value="1"/>
</dbReference>
<proteinExistence type="predicted"/>
<dbReference type="GO" id="GO:0015297">
    <property type="term" value="F:antiporter activity"/>
    <property type="evidence" value="ECO:0007669"/>
    <property type="project" value="InterPro"/>
</dbReference>
<dbReference type="Pfam" id="PF01554">
    <property type="entry name" value="MatE"/>
    <property type="match status" value="2"/>
</dbReference>
<keyword evidence="2" id="KW-0812">Transmembrane</keyword>
<dbReference type="STRING" id="1527607.SAMN05428957_101178"/>
<feature type="transmembrane region" description="Helical" evidence="2">
    <location>
        <begin position="383"/>
        <end position="404"/>
    </location>
</feature>
<feature type="transmembrane region" description="Helical" evidence="2">
    <location>
        <begin position="12"/>
        <end position="33"/>
    </location>
</feature>
<keyword evidence="2" id="KW-0472">Membrane</keyword>
<feature type="transmembrane region" description="Helical" evidence="2">
    <location>
        <begin position="181"/>
        <end position="207"/>
    </location>
</feature>
<feature type="transmembrane region" description="Helical" evidence="2">
    <location>
        <begin position="154"/>
        <end position="175"/>
    </location>
</feature>
<dbReference type="InterPro" id="IPR002528">
    <property type="entry name" value="MATE_fam"/>
</dbReference>
<keyword evidence="1" id="KW-0813">Transport</keyword>
<feature type="transmembrane region" description="Helical" evidence="2">
    <location>
        <begin position="124"/>
        <end position="142"/>
    </location>
</feature>
<keyword evidence="2" id="KW-1133">Transmembrane helix</keyword>
<accession>A0A1G9P3I2</accession>
<feature type="transmembrane region" description="Helical" evidence="2">
    <location>
        <begin position="306"/>
        <end position="330"/>
    </location>
</feature>
<dbReference type="InterPro" id="IPR050222">
    <property type="entry name" value="MATE_MdtK"/>
</dbReference>
<feature type="transmembrane region" description="Helical" evidence="2">
    <location>
        <begin position="236"/>
        <end position="259"/>
    </location>
</feature>
<evidence type="ECO:0000256" key="2">
    <source>
        <dbReference type="SAM" id="Phobius"/>
    </source>
</evidence>
<dbReference type="GO" id="GO:0005886">
    <property type="term" value="C:plasma membrane"/>
    <property type="evidence" value="ECO:0007669"/>
    <property type="project" value="TreeGrafter"/>
</dbReference>
<dbReference type="EMBL" id="FNHP01000001">
    <property type="protein sequence ID" value="SDL93356.1"/>
    <property type="molecule type" value="Genomic_DNA"/>
</dbReference>
<dbReference type="PANTHER" id="PTHR43298:SF2">
    <property type="entry name" value="FMN_FAD EXPORTER YEEO-RELATED"/>
    <property type="match status" value="1"/>
</dbReference>
<dbReference type="NCBIfam" id="TIGR00797">
    <property type="entry name" value="matE"/>
    <property type="match status" value="1"/>
</dbReference>
<dbReference type="Proteomes" id="UP000198552">
    <property type="component" value="Unassembled WGS sequence"/>
</dbReference>
<feature type="transmembrane region" description="Helical" evidence="2">
    <location>
        <begin position="271"/>
        <end position="294"/>
    </location>
</feature>